<keyword evidence="2" id="KW-1185">Reference proteome</keyword>
<dbReference type="OrthoDB" id="3940621at2759"/>
<dbReference type="Proteomes" id="UP000019484">
    <property type="component" value="Unassembled WGS sequence"/>
</dbReference>
<protein>
    <submittedName>
        <fullName evidence="1">Uncharacterized protein</fullName>
    </submittedName>
</protein>
<organism evidence="1 2">
    <name type="scientific">Capronia coronata CBS 617.96</name>
    <dbReference type="NCBI Taxonomy" id="1182541"/>
    <lineage>
        <taxon>Eukaryota</taxon>
        <taxon>Fungi</taxon>
        <taxon>Dikarya</taxon>
        <taxon>Ascomycota</taxon>
        <taxon>Pezizomycotina</taxon>
        <taxon>Eurotiomycetes</taxon>
        <taxon>Chaetothyriomycetidae</taxon>
        <taxon>Chaetothyriales</taxon>
        <taxon>Herpotrichiellaceae</taxon>
        <taxon>Capronia</taxon>
    </lineage>
</organism>
<sequence length="467" mass="54018">MIYDACAQQRSTGLLLANKQIYNEFIPLLAEKFILSFHIDPAASSSVVEIVNQDGEPWGSGTRNMVDARSPHPDNVLETMPIDIFRRMRIVIDAPNPKDPGQLIRAWYQLTRLLAALLPRWRDMNKLPTTTEDIVLPEGRETTQLPHVDVIFRQTGQRKWAWGTETRLNHSLPSFHHWDDATNSVQLVLDGPHSDLEVLLIPLRRIRDATSLNVHMPPNTYSDPELRQLVSVVQQSAKSEIPFGLNQCLDEVSEFRDDDECLGMEDALHFWFDFLLDDLSGKAAAMVRRERFQYWCAEYEHQLGYHLDGFCGPKQDVIGSPAAFMDIDLVDHIANQFFSRYAAGYHMYQTGHRNFRCSHQYWEKECERDDTRLREVLWEKCYPNGIAPKSLNPDWDEYPTPPWFCPTYPQRVRSHTTLTADRLICDFSGTLCHECDLGGQDFWNIKPMWRNGLYVYLDSGDVILEEP</sequence>
<reference evidence="1 2" key="1">
    <citation type="submission" date="2013-03" db="EMBL/GenBank/DDBJ databases">
        <title>The Genome Sequence of Capronia coronata CBS 617.96.</title>
        <authorList>
            <consortium name="The Broad Institute Genomics Platform"/>
            <person name="Cuomo C."/>
            <person name="de Hoog S."/>
            <person name="Gorbushina A."/>
            <person name="Walker B."/>
            <person name="Young S.K."/>
            <person name="Zeng Q."/>
            <person name="Gargeya S."/>
            <person name="Fitzgerald M."/>
            <person name="Haas B."/>
            <person name="Abouelleil A."/>
            <person name="Allen A.W."/>
            <person name="Alvarado L."/>
            <person name="Arachchi H.M."/>
            <person name="Berlin A.M."/>
            <person name="Chapman S.B."/>
            <person name="Gainer-Dewar J."/>
            <person name="Goldberg J."/>
            <person name="Griggs A."/>
            <person name="Gujja S."/>
            <person name="Hansen M."/>
            <person name="Howarth C."/>
            <person name="Imamovic A."/>
            <person name="Ireland A."/>
            <person name="Larimer J."/>
            <person name="McCowan C."/>
            <person name="Murphy C."/>
            <person name="Pearson M."/>
            <person name="Poon T.W."/>
            <person name="Priest M."/>
            <person name="Roberts A."/>
            <person name="Saif S."/>
            <person name="Shea T."/>
            <person name="Sisk P."/>
            <person name="Sykes S."/>
            <person name="Wortman J."/>
            <person name="Nusbaum C."/>
            <person name="Birren B."/>
        </authorList>
    </citation>
    <scope>NUCLEOTIDE SEQUENCE [LARGE SCALE GENOMIC DNA]</scope>
    <source>
        <strain evidence="1 2">CBS 617.96</strain>
    </source>
</reference>
<dbReference type="GeneID" id="19157405"/>
<dbReference type="EMBL" id="AMWN01000002">
    <property type="protein sequence ID" value="EXJ94112.1"/>
    <property type="molecule type" value="Genomic_DNA"/>
</dbReference>
<dbReference type="AlphaFoldDB" id="W9YMF6"/>
<name>W9YMF6_9EURO</name>
<accession>W9YMF6</accession>
<comment type="caution">
    <text evidence="1">The sequence shown here is derived from an EMBL/GenBank/DDBJ whole genome shotgun (WGS) entry which is preliminary data.</text>
</comment>
<dbReference type="STRING" id="1182541.W9YMF6"/>
<dbReference type="RefSeq" id="XP_007721606.1">
    <property type="nucleotide sequence ID" value="XM_007723416.1"/>
</dbReference>
<dbReference type="HOGENOM" id="CLU_493494_0_0_1"/>
<gene>
    <name evidence="1" type="ORF">A1O1_02505</name>
</gene>
<evidence type="ECO:0000313" key="1">
    <source>
        <dbReference type="EMBL" id="EXJ94112.1"/>
    </source>
</evidence>
<proteinExistence type="predicted"/>
<evidence type="ECO:0000313" key="2">
    <source>
        <dbReference type="Proteomes" id="UP000019484"/>
    </source>
</evidence>